<reference evidence="3" key="1">
    <citation type="journal article" date="2020" name="Fungal Divers.">
        <title>Resolving the Mortierellaceae phylogeny through synthesis of multi-gene phylogenetics and phylogenomics.</title>
        <authorList>
            <person name="Vandepol N."/>
            <person name="Liber J."/>
            <person name="Desiro A."/>
            <person name="Na H."/>
            <person name="Kennedy M."/>
            <person name="Barry K."/>
            <person name="Grigoriev I.V."/>
            <person name="Miller A.N."/>
            <person name="O'Donnell K."/>
            <person name="Stajich J.E."/>
            <person name="Bonito G."/>
        </authorList>
    </citation>
    <scope>NUCLEOTIDE SEQUENCE</scope>
    <source>
        <strain evidence="3">CK1249</strain>
    </source>
</reference>
<dbReference type="SUPFAM" id="SSF54160">
    <property type="entry name" value="Chromo domain-like"/>
    <property type="match status" value="1"/>
</dbReference>
<dbReference type="CDD" id="cd00024">
    <property type="entry name" value="CD_CSD"/>
    <property type="match status" value="1"/>
</dbReference>
<dbReference type="AlphaFoldDB" id="A0A9P6INC9"/>
<accession>A0A9P6INC9</accession>
<protein>
    <recommendedName>
        <fullName evidence="2">Chromo domain-containing protein</fullName>
    </recommendedName>
</protein>
<dbReference type="InterPro" id="IPR000953">
    <property type="entry name" value="Chromo/chromo_shadow_dom"/>
</dbReference>
<dbReference type="EMBL" id="JAAAHY010003477">
    <property type="protein sequence ID" value="KAF9941385.1"/>
    <property type="molecule type" value="Genomic_DNA"/>
</dbReference>
<dbReference type="OrthoDB" id="433924at2759"/>
<dbReference type="SMART" id="SM00298">
    <property type="entry name" value="CHROMO"/>
    <property type="match status" value="1"/>
</dbReference>
<feature type="region of interest" description="Disordered" evidence="1">
    <location>
        <begin position="84"/>
        <end position="136"/>
    </location>
</feature>
<evidence type="ECO:0000313" key="4">
    <source>
        <dbReference type="Proteomes" id="UP000738359"/>
    </source>
</evidence>
<dbReference type="InterPro" id="IPR023780">
    <property type="entry name" value="Chromo_domain"/>
</dbReference>
<name>A0A9P6INC9_MORAP</name>
<dbReference type="Gene3D" id="2.40.50.40">
    <property type="match status" value="1"/>
</dbReference>
<evidence type="ECO:0000256" key="1">
    <source>
        <dbReference type="SAM" id="MobiDB-lite"/>
    </source>
</evidence>
<proteinExistence type="predicted"/>
<dbReference type="Pfam" id="PF00385">
    <property type="entry name" value="Chromo"/>
    <property type="match status" value="1"/>
</dbReference>
<feature type="domain" description="Chromo" evidence="2">
    <location>
        <begin position="12"/>
        <end position="62"/>
    </location>
</feature>
<feature type="compositionally biased region" description="Acidic residues" evidence="1">
    <location>
        <begin position="84"/>
        <end position="127"/>
    </location>
</feature>
<dbReference type="Proteomes" id="UP000738359">
    <property type="component" value="Unassembled WGS sequence"/>
</dbReference>
<dbReference type="InterPro" id="IPR016197">
    <property type="entry name" value="Chromo-like_dom_sf"/>
</dbReference>
<comment type="caution">
    <text evidence="3">The sequence shown here is derived from an EMBL/GenBank/DDBJ whole genome shotgun (WGS) entry which is preliminary data.</text>
</comment>
<sequence length="136" mass="15582">MPPRRPYYDEEFEVAQVREHRRLPDGAIQYLVQWTGYPTFASTWQSEADLANAPERLQAYKEAAGLAVPRAGSVAQEVAEVVVEEEVEDDDDDNEIEEEIEDQEEEQEQEMEVEEEVMDEDEGEDEEAGGRSCLLQ</sequence>
<evidence type="ECO:0000259" key="2">
    <source>
        <dbReference type="PROSITE" id="PS50013"/>
    </source>
</evidence>
<evidence type="ECO:0000313" key="3">
    <source>
        <dbReference type="EMBL" id="KAF9941385.1"/>
    </source>
</evidence>
<gene>
    <name evidence="3" type="ORF">BGZ70_006243</name>
</gene>
<organism evidence="3 4">
    <name type="scientific">Mortierella alpina</name>
    <name type="common">Oleaginous fungus</name>
    <name type="synonym">Mortierella renispora</name>
    <dbReference type="NCBI Taxonomy" id="64518"/>
    <lineage>
        <taxon>Eukaryota</taxon>
        <taxon>Fungi</taxon>
        <taxon>Fungi incertae sedis</taxon>
        <taxon>Mucoromycota</taxon>
        <taxon>Mortierellomycotina</taxon>
        <taxon>Mortierellomycetes</taxon>
        <taxon>Mortierellales</taxon>
        <taxon>Mortierellaceae</taxon>
        <taxon>Mortierella</taxon>
    </lineage>
</organism>
<dbReference type="PROSITE" id="PS50013">
    <property type="entry name" value="CHROMO_2"/>
    <property type="match status" value="1"/>
</dbReference>
<keyword evidence="4" id="KW-1185">Reference proteome</keyword>